<dbReference type="GO" id="GO:0009253">
    <property type="term" value="P:peptidoglycan catabolic process"/>
    <property type="evidence" value="ECO:0007669"/>
    <property type="project" value="InterPro"/>
</dbReference>
<sequence>MLYKKIKGGRAELEHTKIKNINLSKRRKKIFRRRLIFLISIILIICGSIFFVFSKMNRDESYRDAYKKNISSRELEKMRQELDIKEVDYKWGSGLKKGNSPKRLIIHHSATDSPETPEDIHKFHLDNGWSGIGYHFYIREDGTIYKGRDENVIGAHAKNANYNTLGICIEGNFEKEGLNEAQKNSLVKLGTYLSLKYPIKDILPHREVVDTLCPGKLFPMDNIKSSIIEEIKNM</sequence>
<evidence type="ECO:0000259" key="4">
    <source>
        <dbReference type="SMART" id="SM00701"/>
    </source>
</evidence>
<organism evidence="5 6">
    <name type="scientific">Clostridium perfringens B str. ATCC 3626</name>
    <dbReference type="NCBI Taxonomy" id="451754"/>
    <lineage>
        <taxon>Bacteria</taxon>
        <taxon>Bacillati</taxon>
        <taxon>Bacillota</taxon>
        <taxon>Clostridia</taxon>
        <taxon>Eubacteriales</taxon>
        <taxon>Clostridiaceae</taxon>
        <taxon>Clostridium</taxon>
    </lineage>
</organism>
<dbReference type="PANTHER" id="PTHR11022">
    <property type="entry name" value="PEPTIDOGLYCAN RECOGNITION PROTEIN"/>
    <property type="match status" value="1"/>
</dbReference>
<dbReference type="SMART" id="SM00701">
    <property type="entry name" value="PGRP"/>
    <property type="match status" value="1"/>
</dbReference>
<dbReference type="CDD" id="cd06583">
    <property type="entry name" value="PGRP"/>
    <property type="match status" value="1"/>
</dbReference>
<keyword evidence="2" id="KW-0472">Membrane</keyword>
<dbReference type="InterPro" id="IPR002502">
    <property type="entry name" value="Amidase_domain"/>
</dbReference>
<accession>A0AAV3BRU8</accession>
<dbReference type="GO" id="GO:0008270">
    <property type="term" value="F:zinc ion binding"/>
    <property type="evidence" value="ECO:0007669"/>
    <property type="project" value="InterPro"/>
</dbReference>
<dbReference type="SMART" id="SM00644">
    <property type="entry name" value="Ami_2"/>
    <property type="match status" value="1"/>
</dbReference>
<evidence type="ECO:0000313" key="6">
    <source>
        <dbReference type="Proteomes" id="UP000004342"/>
    </source>
</evidence>
<evidence type="ECO:0000259" key="3">
    <source>
        <dbReference type="SMART" id="SM00644"/>
    </source>
</evidence>
<comment type="caution">
    <text evidence="5">The sequence shown here is derived from an EMBL/GenBank/DDBJ whole genome shotgun (WGS) entry which is preliminary data.</text>
</comment>
<feature type="domain" description="Peptidoglycan recognition protein family" evidence="4">
    <location>
        <begin position="82"/>
        <end position="209"/>
    </location>
</feature>
<dbReference type="InterPro" id="IPR006619">
    <property type="entry name" value="PGRP_domain_met/bac"/>
</dbReference>
<reference evidence="5 6" key="1">
    <citation type="submission" date="2007-07" db="EMBL/GenBank/DDBJ databases">
        <title>Annotation of Clostridium perfringens B str. ATCC 3626.</title>
        <authorList>
            <person name="Paulsen I."/>
            <person name="Sebastian Y."/>
        </authorList>
    </citation>
    <scope>NUCLEOTIDE SEQUENCE [LARGE SCALE GENOMIC DNA]</scope>
    <source>
        <strain evidence="6">B str. ATCC 3626</strain>
    </source>
</reference>
<dbReference type="Gene3D" id="3.40.80.10">
    <property type="entry name" value="Peptidoglycan recognition protein-like"/>
    <property type="match status" value="1"/>
</dbReference>
<dbReference type="EMBL" id="ABDV01000012">
    <property type="protein sequence ID" value="EDT23829.1"/>
    <property type="molecule type" value="Genomic_DNA"/>
</dbReference>
<dbReference type="Pfam" id="PF01510">
    <property type="entry name" value="Amidase_2"/>
    <property type="match status" value="1"/>
</dbReference>
<comment type="similarity">
    <text evidence="1">Belongs to the N-acetylmuramoyl-L-alanine amidase 2 family.</text>
</comment>
<evidence type="ECO:0000256" key="1">
    <source>
        <dbReference type="ARBA" id="ARBA00007553"/>
    </source>
</evidence>
<evidence type="ECO:0000313" key="5">
    <source>
        <dbReference type="EMBL" id="EDT23829.1"/>
    </source>
</evidence>
<gene>
    <name evidence="5" type="ORF">AC1_0635</name>
</gene>
<protein>
    <submittedName>
        <fullName evidence="5">N-acetylmuramoyl-L-alanine amidase</fullName>
    </submittedName>
</protein>
<dbReference type="Proteomes" id="UP000004342">
    <property type="component" value="Unassembled WGS sequence"/>
</dbReference>
<dbReference type="GO" id="GO:0008745">
    <property type="term" value="F:N-acetylmuramoyl-L-alanine amidase activity"/>
    <property type="evidence" value="ECO:0007669"/>
    <property type="project" value="InterPro"/>
</dbReference>
<dbReference type="InterPro" id="IPR015510">
    <property type="entry name" value="PGRP"/>
</dbReference>
<keyword evidence="2" id="KW-0812">Transmembrane</keyword>
<dbReference type="InterPro" id="IPR036505">
    <property type="entry name" value="Amidase/PGRP_sf"/>
</dbReference>
<proteinExistence type="inferred from homology"/>
<feature type="domain" description="N-acetylmuramoyl-L-alanine amidase" evidence="3">
    <location>
        <begin position="91"/>
        <end position="215"/>
    </location>
</feature>
<name>A0AAV3BRU8_CLOPF</name>
<keyword evidence="2" id="KW-1133">Transmembrane helix</keyword>
<evidence type="ECO:0000256" key="2">
    <source>
        <dbReference type="SAM" id="Phobius"/>
    </source>
</evidence>
<dbReference type="PANTHER" id="PTHR11022:SF41">
    <property type="entry name" value="PEPTIDOGLYCAN-RECOGNITION PROTEIN LC-RELATED"/>
    <property type="match status" value="1"/>
</dbReference>
<feature type="transmembrane region" description="Helical" evidence="2">
    <location>
        <begin position="35"/>
        <end position="53"/>
    </location>
</feature>
<dbReference type="SUPFAM" id="SSF55846">
    <property type="entry name" value="N-acetylmuramoyl-L-alanine amidase-like"/>
    <property type="match status" value="1"/>
</dbReference>
<dbReference type="AlphaFoldDB" id="A0AAV3BRU8"/>